<dbReference type="Proteomes" id="UP000252023">
    <property type="component" value="Chromosome"/>
</dbReference>
<organism evidence="1 2">
    <name type="scientific">Paracoccus suum</name>
    <dbReference type="NCBI Taxonomy" id="2259340"/>
    <lineage>
        <taxon>Bacteria</taxon>
        <taxon>Pseudomonadati</taxon>
        <taxon>Pseudomonadota</taxon>
        <taxon>Alphaproteobacteria</taxon>
        <taxon>Rhodobacterales</taxon>
        <taxon>Paracoccaceae</taxon>
        <taxon>Paracoccus</taxon>
    </lineage>
</organism>
<evidence type="ECO:0000313" key="2">
    <source>
        <dbReference type="Proteomes" id="UP000252023"/>
    </source>
</evidence>
<keyword evidence="1" id="KW-0238">DNA-binding</keyword>
<accession>A0A344PNT9</accession>
<dbReference type="GO" id="GO:0003677">
    <property type="term" value="F:DNA binding"/>
    <property type="evidence" value="ECO:0007669"/>
    <property type="project" value="UniProtKB-KW"/>
</dbReference>
<protein>
    <submittedName>
        <fullName evidence="1">DNA-binding protein</fullName>
    </submittedName>
</protein>
<gene>
    <name evidence="1" type="ORF">DRW48_03255</name>
</gene>
<dbReference type="EMBL" id="CP030918">
    <property type="protein sequence ID" value="AXC51044.1"/>
    <property type="molecule type" value="Genomic_DNA"/>
</dbReference>
<evidence type="ECO:0000313" key="1">
    <source>
        <dbReference type="EMBL" id="AXC51044.1"/>
    </source>
</evidence>
<reference evidence="2" key="1">
    <citation type="submission" date="2018-07" db="EMBL/GenBank/DDBJ databases">
        <title>Genome sequencing of Paracoccus sp. SC2-6.</title>
        <authorList>
            <person name="Heo J."/>
            <person name="Kim S.-J."/>
            <person name="Kwon S.-W."/>
        </authorList>
    </citation>
    <scope>NUCLEOTIDE SEQUENCE [LARGE SCALE GENOMIC DNA]</scope>
    <source>
        <strain evidence="2">SC2-6</strain>
    </source>
</reference>
<proteinExistence type="predicted"/>
<sequence length="107" mass="11524">MESGDDGFLPPPEVSATAAEGLRLRALHGRGGTEVGLARAMGLAASRPVPPVEMRVIAAWFARFAYLHGKGAWDDPQRPSTGFIAWQLWGGDPGRAWVEGLRRDWGG</sequence>
<dbReference type="AlphaFoldDB" id="A0A344PNT9"/>
<dbReference type="KEGG" id="pars:DRW48_03255"/>
<name>A0A344PNT9_9RHOB</name>
<keyword evidence="2" id="KW-1185">Reference proteome</keyword>
<dbReference type="OrthoDB" id="7270696at2"/>